<dbReference type="InterPro" id="IPR037151">
    <property type="entry name" value="AlkB-like_sf"/>
</dbReference>
<evidence type="ECO:0000313" key="3">
    <source>
        <dbReference type="EMBL" id="UYV71463.1"/>
    </source>
</evidence>
<dbReference type="InterPro" id="IPR032852">
    <property type="entry name" value="ALKBH2"/>
</dbReference>
<dbReference type="SUPFAM" id="SSF51197">
    <property type="entry name" value="Clavaminate synthase-like"/>
    <property type="match status" value="1"/>
</dbReference>
<dbReference type="PROSITE" id="PS51471">
    <property type="entry name" value="FE2OG_OXY"/>
    <property type="match status" value="1"/>
</dbReference>
<comment type="cofactor">
    <cofactor evidence="1">
        <name>Fe(2+)</name>
        <dbReference type="ChEBI" id="CHEBI:29033"/>
    </cofactor>
</comment>
<evidence type="ECO:0000256" key="1">
    <source>
        <dbReference type="ARBA" id="ARBA00001954"/>
    </source>
</evidence>
<protein>
    <submittedName>
        <fullName evidence="3">MYBL1</fullName>
    </submittedName>
</protein>
<name>A0ABY6KRJ3_9ARAC</name>
<keyword evidence="4" id="KW-1185">Reference proteome</keyword>
<dbReference type="PANTHER" id="PTHR31573">
    <property type="entry name" value="ALPHA-KETOGLUTARATE-DEPENDENT DIOXYGENASE ALKB HOMOLOG 2"/>
    <property type="match status" value="1"/>
</dbReference>
<dbReference type="EMBL" id="CP092870">
    <property type="protein sequence ID" value="UYV71463.1"/>
    <property type="molecule type" value="Genomic_DNA"/>
</dbReference>
<organism evidence="3 4">
    <name type="scientific">Cordylochernes scorpioides</name>
    <dbReference type="NCBI Taxonomy" id="51811"/>
    <lineage>
        <taxon>Eukaryota</taxon>
        <taxon>Metazoa</taxon>
        <taxon>Ecdysozoa</taxon>
        <taxon>Arthropoda</taxon>
        <taxon>Chelicerata</taxon>
        <taxon>Arachnida</taxon>
        <taxon>Pseudoscorpiones</taxon>
        <taxon>Cheliferoidea</taxon>
        <taxon>Chernetidae</taxon>
        <taxon>Cordylochernes</taxon>
    </lineage>
</organism>
<evidence type="ECO:0000259" key="2">
    <source>
        <dbReference type="PROSITE" id="PS51471"/>
    </source>
</evidence>
<evidence type="ECO:0000313" key="4">
    <source>
        <dbReference type="Proteomes" id="UP001235939"/>
    </source>
</evidence>
<dbReference type="PANTHER" id="PTHR31573:SF1">
    <property type="entry name" value="DNA OXIDATIVE DEMETHYLASE ALKBH2"/>
    <property type="match status" value="1"/>
</dbReference>
<accession>A0ABY6KRJ3</accession>
<dbReference type="Gene3D" id="2.60.120.590">
    <property type="entry name" value="Alpha-ketoglutarate-dependent dioxygenase AlkB-like"/>
    <property type="match status" value="1"/>
</dbReference>
<sequence>MKGPLSGWVAFGEEGLTYTFSGVTVPALTWDPIILTIRDLVSELVGCQFNFVLLNRYKDGTDKIGEHRDDEKDLVPKAPIASLSLGAERDFIFRHVDARQGKADIDPVTIPLTSGSLLVMRHPTNDVWYHSLPERRNVFSPRINLTFRVMVPPSATQKVPAFVIKTGSTTQWQADSAPI</sequence>
<proteinExistence type="predicted"/>
<dbReference type="Pfam" id="PF13532">
    <property type="entry name" value="2OG-FeII_Oxy_2"/>
    <property type="match status" value="1"/>
</dbReference>
<gene>
    <name evidence="3" type="ORF">LAZ67_8003392</name>
</gene>
<dbReference type="Proteomes" id="UP001235939">
    <property type="component" value="Chromosome 08"/>
</dbReference>
<feature type="domain" description="Fe2OG dioxygenase" evidence="2">
    <location>
        <begin position="48"/>
        <end position="151"/>
    </location>
</feature>
<reference evidence="3 4" key="1">
    <citation type="submission" date="2022-01" db="EMBL/GenBank/DDBJ databases">
        <title>A chromosomal length assembly of Cordylochernes scorpioides.</title>
        <authorList>
            <person name="Zeh D."/>
            <person name="Zeh J."/>
        </authorList>
    </citation>
    <scope>NUCLEOTIDE SEQUENCE [LARGE SCALE GENOMIC DNA]</scope>
    <source>
        <strain evidence="3">IN4F17</strain>
        <tissue evidence="3">Whole Body</tissue>
    </source>
</reference>
<dbReference type="InterPro" id="IPR027450">
    <property type="entry name" value="AlkB-like"/>
</dbReference>
<dbReference type="InterPro" id="IPR005123">
    <property type="entry name" value="Oxoglu/Fe-dep_dioxygenase_dom"/>
</dbReference>